<keyword evidence="2" id="KW-0547">Nucleotide-binding</keyword>
<dbReference type="PANTHER" id="PTHR43289">
    <property type="entry name" value="MITOGEN-ACTIVATED PROTEIN KINASE KINASE KINASE 20-RELATED"/>
    <property type="match status" value="1"/>
</dbReference>
<protein>
    <submittedName>
        <fullName evidence="6">Serine/threonine-protein kinase PknD</fullName>
    </submittedName>
</protein>
<accession>A0ABP9UVJ4</accession>
<dbReference type="Proteomes" id="UP001424741">
    <property type="component" value="Unassembled WGS sequence"/>
</dbReference>
<keyword evidence="7" id="KW-1185">Reference proteome</keyword>
<dbReference type="SMART" id="SM00220">
    <property type="entry name" value="S_TKc"/>
    <property type="match status" value="1"/>
</dbReference>
<dbReference type="Gene3D" id="3.30.200.20">
    <property type="entry name" value="Phosphorylase Kinase, domain 1"/>
    <property type="match status" value="1"/>
</dbReference>
<dbReference type="InterPro" id="IPR011009">
    <property type="entry name" value="Kinase-like_dom_sf"/>
</dbReference>
<dbReference type="RefSeq" id="WP_346187447.1">
    <property type="nucleotide sequence ID" value="NZ_BAABRL010000002.1"/>
</dbReference>
<keyword evidence="3 6" id="KW-0418">Kinase</keyword>
<dbReference type="PANTHER" id="PTHR43289:SF6">
    <property type="entry name" value="SERINE_THREONINE-PROTEIN KINASE NEKL-3"/>
    <property type="match status" value="1"/>
</dbReference>
<comment type="caution">
    <text evidence="6">The sequence shown here is derived from an EMBL/GenBank/DDBJ whole genome shotgun (WGS) entry which is preliminary data.</text>
</comment>
<dbReference type="InterPro" id="IPR000719">
    <property type="entry name" value="Prot_kinase_dom"/>
</dbReference>
<evidence type="ECO:0000256" key="4">
    <source>
        <dbReference type="ARBA" id="ARBA00022840"/>
    </source>
</evidence>
<dbReference type="EMBL" id="BAABRL010000002">
    <property type="protein sequence ID" value="GAA5494486.1"/>
    <property type="molecule type" value="Genomic_DNA"/>
</dbReference>
<name>A0ABP9UVJ4_9BACT</name>
<evidence type="ECO:0000256" key="3">
    <source>
        <dbReference type="ARBA" id="ARBA00022777"/>
    </source>
</evidence>
<dbReference type="CDD" id="cd14014">
    <property type="entry name" value="STKc_PknB_like"/>
    <property type="match status" value="1"/>
</dbReference>
<evidence type="ECO:0000313" key="7">
    <source>
        <dbReference type="Proteomes" id="UP001424741"/>
    </source>
</evidence>
<dbReference type="Gene3D" id="1.10.510.10">
    <property type="entry name" value="Transferase(Phosphotransferase) domain 1"/>
    <property type="match status" value="1"/>
</dbReference>
<evidence type="ECO:0000256" key="2">
    <source>
        <dbReference type="ARBA" id="ARBA00022741"/>
    </source>
</evidence>
<keyword evidence="1" id="KW-0808">Transferase</keyword>
<sequence length="689" mass="77766">MSDEPVPYQPDRRLGRAYAEANLLDPAGMEGICPDFEELRRIQERYVDDTLLGTGSLKQVWKCWDARAMRWIAMARLREDRGAEYYDLFVHEARIISSLNHPNIIKVYNLGADSLGRPFFTMDLKGDSTLADFVHPLDPGQRRELLAIFLTICEAIAHAHERGVLHLDLKPENIQVDRLGEVLVCDWGLAKRTEEATIDDEPTYPGQTESIGNLTLMGEVRGTPGYMAPEQVTPGARKDKRTDVFALGCILHYILTGKPPIISNSKEELIEKTRTAEFTHPSKQFPQFNIPESLSAVILKACAADPAERYHSAAELSSDMRKHLTGYATQAEDPSFLRAARFFIMRHRLPVLISMTSLLAIGGISAWLLNDLQQERQRVASEKQRAEAERQKAADYASEASMLDSLYQKEVKTRESSRRQLASKLARSANSLKNLGIFKSPVRTVSEVEELAQLALQLNPVDNIARAEVVSMRCLQLNFKGALEVEGIEHTQSNFTLSLFELAKKFPDYAFSNSHRPTTEQLTDYIRAAGEMKPDLTAHIERTLYYDHVARENGLPYPAFIAFLEVVNRHPKTFSSEYEPKTKKLTIQSSENIVTVNLARGGGSGESLFRFIKVNELVLQCLGRYDLHDLDGQSMETINVSGCSTLLLNKTVTLPNLKKIIIREGQISPERLQQFIRSQYQWEVVIVKE</sequence>
<evidence type="ECO:0000313" key="6">
    <source>
        <dbReference type="EMBL" id="GAA5494486.1"/>
    </source>
</evidence>
<keyword evidence="4" id="KW-0067">ATP-binding</keyword>
<dbReference type="SUPFAM" id="SSF56112">
    <property type="entry name" value="Protein kinase-like (PK-like)"/>
    <property type="match status" value="1"/>
</dbReference>
<gene>
    <name evidence="6" type="primary">pknD_2</name>
    <name evidence="6" type="ORF">Rhal01_00647</name>
</gene>
<evidence type="ECO:0000259" key="5">
    <source>
        <dbReference type="PROSITE" id="PS50011"/>
    </source>
</evidence>
<proteinExistence type="predicted"/>
<dbReference type="Pfam" id="PF00069">
    <property type="entry name" value="Pkinase"/>
    <property type="match status" value="1"/>
</dbReference>
<dbReference type="GO" id="GO:0016301">
    <property type="term" value="F:kinase activity"/>
    <property type="evidence" value="ECO:0007669"/>
    <property type="project" value="UniProtKB-KW"/>
</dbReference>
<evidence type="ECO:0000256" key="1">
    <source>
        <dbReference type="ARBA" id="ARBA00022679"/>
    </source>
</evidence>
<dbReference type="PROSITE" id="PS50011">
    <property type="entry name" value="PROTEIN_KINASE_DOM"/>
    <property type="match status" value="1"/>
</dbReference>
<organism evidence="6 7">
    <name type="scientific">Rubritalea halochordaticola</name>
    <dbReference type="NCBI Taxonomy" id="714537"/>
    <lineage>
        <taxon>Bacteria</taxon>
        <taxon>Pseudomonadati</taxon>
        <taxon>Verrucomicrobiota</taxon>
        <taxon>Verrucomicrobiia</taxon>
        <taxon>Verrucomicrobiales</taxon>
        <taxon>Rubritaleaceae</taxon>
        <taxon>Rubritalea</taxon>
    </lineage>
</organism>
<feature type="domain" description="Protein kinase" evidence="5">
    <location>
        <begin position="46"/>
        <end position="324"/>
    </location>
</feature>
<reference evidence="6 7" key="1">
    <citation type="submission" date="2024-02" db="EMBL/GenBank/DDBJ databases">
        <title>Rubritalea halochordaticola NBRC 107102.</title>
        <authorList>
            <person name="Ichikawa N."/>
            <person name="Katano-Makiyama Y."/>
            <person name="Hidaka K."/>
        </authorList>
    </citation>
    <scope>NUCLEOTIDE SEQUENCE [LARGE SCALE GENOMIC DNA]</scope>
    <source>
        <strain evidence="6 7">NBRC 107102</strain>
    </source>
</reference>